<evidence type="ECO:0000313" key="3">
    <source>
        <dbReference type="Proteomes" id="UP000813385"/>
    </source>
</evidence>
<sequence length="286" mass="31831">MCCPTGQRPSMRWGLSASGLWHAAGCQRPDRQDQPPSTTRGALAACSHVCPSMQEAACISWYGNGPQTDQNLRKPRLDSTRSTLSAAPLCLFSALSRHRKDSADDRHSACTRNLSWGRRCVALARTPERTKYLISTCRAVLAVRSWCCLSRLRPHRPFARLTRPPSLVVWYCSSSTRQTEPAVGVDVLFRTALVRHQERSTNPRPPDNNTGRTRINPVVPASYWSRKDLGLPSSHLSQRTAPPETLFLHACPHLRSSMTPSIHFARQYGSPLGVGKYAPALLRCDH</sequence>
<gene>
    <name evidence="2" type="ORF">B0T11DRAFT_143078</name>
</gene>
<feature type="region of interest" description="Disordered" evidence="1">
    <location>
        <begin position="196"/>
        <end position="216"/>
    </location>
</feature>
<dbReference type="Proteomes" id="UP000813385">
    <property type="component" value="Unassembled WGS sequence"/>
</dbReference>
<organism evidence="2 3">
    <name type="scientific">Plectosphaerella cucumerina</name>
    <dbReference type="NCBI Taxonomy" id="40658"/>
    <lineage>
        <taxon>Eukaryota</taxon>
        <taxon>Fungi</taxon>
        <taxon>Dikarya</taxon>
        <taxon>Ascomycota</taxon>
        <taxon>Pezizomycotina</taxon>
        <taxon>Sordariomycetes</taxon>
        <taxon>Hypocreomycetidae</taxon>
        <taxon>Glomerellales</taxon>
        <taxon>Plectosphaerellaceae</taxon>
        <taxon>Plectosphaerella</taxon>
    </lineage>
</organism>
<evidence type="ECO:0000313" key="2">
    <source>
        <dbReference type="EMBL" id="KAH7347616.1"/>
    </source>
</evidence>
<dbReference type="OrthoDB" id="10483425at2759"/>
<keyword evidence="3" id="KW-1185">Reference proteome</keyword>
<name>A0A8K0T5M8_9PEZI</name>
<evidence type="ECO:0000256" key="1">
    <source>
        <dbReference type="SAM" id="MobiDB-lite"/>
    </source>
</evidence>
<comment type="caution">
    <text evidence="2">The sequence shown here is derived from an EMBL/GenBank/DDBJ whole genome shotgun (WGS) entry which is preliminary data.</text>
</comment>
<proteinExistence type="predicted"/>
<dbReference type="EMBL" id="JAGPXD010000007">
    <property type="protein sequence ID" value="KAH7347616.1"/>
    <property type="molecule type" value="Genomic_DNA"/>
</dbReference>
<accession>A0A8K0T5M8</accession>
<protein>
    <submittedName>
        <fullName evidence="2">Uncharacterized protein</fullName>
    </submittedName>
</protein>
<dbReference type="AlphaFoldDB" id="A0A8K0T5M8"/>
<reference evidence="2" key="1">
    <citation type="journal article" date="2021" name="Nat. Commun.">
        <title>Genetic determinants of endophytism in the Arabidopsis root mycobiome.</title>
        <authorList>
            <person name="Mesny F."/>
            <person name="Miyauchi S."/>
            <person name="Thiergart T."/>
            <person name="Pickel B."/>
            <person name="Atanasova L."/>
            <person name="Karlsson M."/>
            <person name="Huettel B."/>
            <person name="Barry K.W."/>
            <person name="Haridas S."/>
            <person name="Chen C."/>
            <person name="Bauer D."/>
            <person name="Andreopoulos W."/>
            <person name="Pangilinan J."/>
            <person name="LaButti K."/>
            <person name="Riley R."/>
            <person name="Lipzen A."/>
            <person name="Clum A."/>
            <person name="Drula E."/>
            <person name="Henrissat B."/>
            <person name="Kohler A."/>
            <person name="Grigoriev I.V."/>
            <person name="Martin F.M."/>
            <person name="Hacquard S."/>
        </authorList>
    </citation>
    <scope>NUCLEOTIDE SEQUENCE</scope>
    <source>
        <strain evidence="2">MPI-CAGE-AT-0016</strain>
    </source>
</reference>